<reference evidence="2 3" key="1">
    <citation type="submission" date="2023-11" db="EMBL/GenBank/DDBJ databases">
        <title>An acidophilic fungus is an integral part of prey digestion in a carnivorous sundew plant.</title>
        <authorList>
            <person name="Tsai I.J."/>
        </authorList>
    </citation>
    <scope>NUCLEOTIDE SEQUENCE [LARGE SCALE GENOMIC DNA]</scope>
    <source>
        <strain evidence="2">169a</strain>
    </source>
</reference>
<dbReference type="PANTHER" id="PTHR42834">
    <property type="entry name" value="ENDONUCLEASE/EXONUCLEASE/PHOSPHATASE FAMILY PROTEIN (AFU_ORTHOLOGUE AFUA_3G09210)"/>
    <property type="match status" value="1"/>
</dbReference>
<dbReference type="AlphaFoldDB" id="A0AAQ3RCA1"/>
<evidence type="ECO:0000313" key="3">
    <source>
        <dbReference type="Proteomes" id="UP001303373"/>
    </source>
</evidence>
<feature type="region of interest" description="Disordered" evidence="1">
    <location>
        <begin position="160"/>
        <end position="182"/>
    </location>
</feature>
<dbReference type="PANTHER" id="PTHR42834:SF1">
    <property type="entry name" value="ENDONUCLEASE_EXONUCLEASE_PHOSPHATASE FAMILY PROTEIN (AFU_ORTHOLOGUE AFUA_3G09210)"/>
    <property type="match status" value="1"/>
</dbReference>
<dbReference type="CDD" id="cd04486">
    <property type="entry name" value="YhcR_OBF_like"/>
    <property type="match status" value="1"/>
</dbReference>
<dbReference type="EMBL" id="CP138584">
    <property type="protein sequence ID" value="WPH01093.1"/>
    <property type="molecule type" value="Genomic_DNA"/>
</dbReference>
<evidence type="ECO:0000256" key="1">
    <source>
        <dbReference type="SAM" id="MobiDB-lite"/>
    </source>
</evidence>
<accession>A0AAQ3RCA1</accession>
<evidence type="ECO:0000313" key="2">
    <source>
        <dbReference type="EMBL" id="WPH01093.1"/>
    </source>
</evidence>
<sequence>MGIVDINWSVVGQLTHFWPICTTVVFVKMKFNELAIRLLSLVSAVSAITIAEINGNRFLSPYKGQTVTGVEGVVTAKGPNGFWIRSMRPDNDERTSESIYVCEKSNLSQANVGDAISLNGRVSEYRSLKLYRYLSEIDNATNITLLESGKKVTPINLGFPRAPPTQQHTSLDNGDTLGTPDNVRRISEVNPVLEPRKYGLDF</sequence>
<name>A0AAQ3RCA1_9PEZI</name>
<protein>
    <submittedName>
        <fullName evidence="2">Uncharacterized protein</fullName>
    </submittedName>
</protein>
<organism evidence="2 3">
    <name type="scientific">Acrodontium crateriforme</name>
    <dbReference type="NCBI Taxonomy" id="150365"/>
    <lineage>
        <taxon>Eukaryota</taxon>
        <taxon>Fungi</taxon>
        <taxon>Dikarya</taxon>
        <taxon>Ascomycota</taxon>
        <taxon>Pezizomycotina</taxon>
        <taxon>Dothideomycetes</taxon>
        <taxon>Dothideomycetidae</taxon>
        <taxon>Mycosphaerellales</taxon>
        <taxon>Teratosphaeriaceae</taxon>
        <taxon>Acrodontium</taxon>
    </lineage>
</organism>
<proteinExistence type="predicted"/>
<gene>
    <name evidence="2" type="ORF">R9X50_00392800</name>
</gene>
<feature type="compositionally biased region" description="Polar residues" evidence="1">
    <location>
        <begin position="164"/>
        <end position="173"/>
    </location>
</feature>
<keyword evidence="3" id="KW-1185">Reference proteome</keyword>
<dbReference type="Proteomes" id="UP001303373">
    <property type="component" value="Chromosome 5"/>
</dbReference>